<feature type="signal peptide" evidence="2">
    <location>
        <begin position="1"/>
        <end position="22"/>
    </location>
</feature>
<dbReference type="Gene3D" id="2.60.40.4270">
    <property type="entry name" value="Listeria-Bacteroides repeat domain"/>
    <property type="match status" value="1"/>
</dbReference>
<proteinExistence type="predicted"/>
<dbReference type="OrthoDB" id="363209at2"/>
<dbReference type="RefSeq" id="WP_010695599.1">
    <property type="nucleotide sequence ID" value="NZ_KB442453.1"/>
</dbReference>
<dbReference type="HOGENOM" id="CLU_010206_0_0_12"/>
<dbReference type="InterPro" id="IPR013378">
    <property type="entry name" value="InlB-like_B-rpt"/>
</dbReference>
<organism evidence="3 4">
    <name type="scientific">Treponema denticola SP33</name>
    <dbReference type="NCBI Taxonomy" id="999437"/>
    <lineage>
        <taxon>Bacteria</taxon>
        <taxon>Pseudomonadati</taxon>
        <taxon>Spirochaetota</taxon>
        <taxon>Spirochaetia</taxon>
        <taxon>Spirochaetales</taxon>
        <taxon>Treponemataceae</taxon>
        <taxon>Treponema</taxon>
    </lineage>
</organism>
<feature type="chain" id="PRO_5004021216" description="Polymorphic outer membrane protein" evidence="2">
    <location>
        <begin position="23"/>
        <end position="930"/>
    </location>
</feature>
<reference evidence="3 4" key="1">
    <citation type="submission" date="2012-01" db="EMBL/GenBank/DDBJ databases">
        <title>The Genome Sequence of Treponema denticola SP33.</title>
        <authorList>
            <consortium name="The Broad Institute Genome Sequencing Platform"/>
            <person name="Earl A."/>
            <person name="Ward D."/>
            <person name="Feldgarden M."/>
            <person name="Gevers D."/>
            <person name="Blanton J.M."/>
            <person name="Fenno C.J."/>
            <person name="Baranova O.V."/>
            <person name="Mathney J."/>
            <person name="Dewhirst F.E."/>
            <person name="Izard J."/>
            <person name="Young S.K."/>
            <person name="Zeng Q."/>
            <person name="Gargeya S."/>
            <person name="Fitzgerald M."/>
            <person name="Haas B."/>
            <person name="Abouelleil A."/>
            <person name="Alvarado L."/>
            <person name="Arachchi H.M."/>
            <person name="Berlin A."/>
            <person name="Chapman S.B."/>
            <person name="Gearin G."/>
            <person name="Goldberg J."/>
            <person name="Griggs A."/>
            <person name="Gujja S."/>
            <person name="Hansen M."/>
            <person name="Heiman D."/>
            <person name="Howarth C."/>
            <person name="Larimer J."/>
            <person name="Lui A."/>
            <person name="MacDonald P.J.P."/>
            <person name="McCowen C."/>
            <person name="Montmayeur A."/>
            <person name="Murphy C."/>
            <person name="Neiman D."/>
            <person name="Pearson M."/>
            <person name="Priest M."/>
            <person name="Roberts A."/>
            <person name="Saif S."/>
            <person name="Shea T."/>
            <person name="Sisk P."/>
            <person name="Stolte C."/>
            <person name="Sykes S."/>
            <person name="Wortman J."/>
            <person name="Nusbaum C."/>
            <person name="Birren B."/>
        </authorList>
    </citation>
    <scope>NUCLEOTIDE SEQUENCE [LARGE SCALE GENOMIC DNA]</scope>
    <source>
        <strain evidence="3 4">SP33</strain>
    </source>
</reference>
<accession>M2B3R4</accession>
<dbReference type="InterPro" id="IPR042229">
    <property type="entry name" value="Listeria/Bacterioides_rpt_sf"/>
</dbReference>
<keyword evidence="2" id="KW-0732">Signal</keyword>
<dbReference type="AlphaFoldDB" id="M2B3R4"/>
<dbReference type="InterPro" id="IPR011050">
    <property type="entry name" value="Pectin_lyase_fold/virulence"/>
</dbReference>
<comment type="caution">
    <text evidence="3">The sequence shown here is derived from an EMBL/GenBank/DDBJ whole genome shotgun (WGS) entry which is preliminary data.</text>
</comment>
<comment type="subcellular location">
    <subcellularLocation>
        <location evidence="1">Cell envelope</location>
    </subcellularLocation>
</comment>
<evidence type="ECO:0008006" key="5">
    <source>
        <dbReference type="Google" id="ProtNLM"/>
    </source>
</evidence>
<dbReference type="Proteomes" id="UP000016183">
    <property type="component" value="Unassembled WGS sequence"/>
</dbReference>
<dbReference type="GO" id="GO:0030313">
    <property type="term" value="C:cell envelope"/>
    <property type="evidence" value="ECO:0007669"/>
    <property type="project" value="UniProtKB-SubCell"/>
</dbReference>
<dbReference type="NCBIfam" id="TIGR02543">
    <property type="entry name" value="List_Bact_rpt"/>
    <property type="match status" value="1"/>
</dbReference>
<dbReference type="PATRIC" id="fig|999437.3.peg.1524"/>
<name>M2B3R4_TREDN</name>
<gene>
    <name evidence="3" type="ORF">HMPREF9733_01479</name>
</gene>
<dbReference type="Pfam" id="PF09479">
    <property type="entry name" value="Flg_new"/>
    <property type="match status" value="1"/>
</dbReference>
<evidence type="ECO:0000256" key="1">
    <source>
        <dbReference type="ARBA" id="ARBA00004196"/>
    </source>
</evidence>
<evidence type="ECO:0000313" key="3">
    <source>
        <dbReference type="EMBL" id="EMB24030.1"/>
    </source>
</evidence>
<evidence type="ECO:0000256" key="2">
    <source>
        <dbReference type="SAM" id="SignalP"/>
    </source>
</evidence>
<sequence>MKKLLKILTMVAAVLTTAVVFATCKQFRDDPEEFLRYWSSEVAPIDFSINVPVQTSTAGALCIPSATDVKLTIKLRNPRNFTLVMPTSSDNAGKVIYFPGFSTQPTYGGTNYTLVQSADDKLELTYKSSFLKKYEWSSKNIGPEITLMSTDGRKFSKKFNLNLRVNTPPPTPTAVLAQTTGTPAKNVLCLQVPNMDASVTGGKLHKDIAQIVINGTPYPLTVSGGNFVKPSDSHFIGYSDVTQLAGSPAVPSGSWILYYNTDKAINEPYKAYTITLIDEKGLVSQPLNTGTYSPNPPPETITVTQGTTLSGTGTNSNPIIIKGKTSAPEAQIKIENIAGTTVHCTVKDLSDSTSTSYNDNPVIAPLSLGGANEKIYKVEYYTSGTGYTTPASPKTKYYKVLKQHRVTFNANGGAFSGGSSSYSVFVPHNTAVTAPSAPTKEGHTFSGWYTDTAYGTQWDFSTHITSDKTLYAKWTVKTYKVEFMVDSGVGGSLKGTYGTATQTAGTALPDPPQPYFMVNYNSSVSFEAVPNYGWEVDRWSVVPASSSFSGGNPGSTSATLSNITRNMTVMVKFKQKTIVKSTDNEPWKLLKEIVKIADENATITINGTITATNTGAGPTANWGEIIITKNLTIQGTNKFSDILDANSAGLSENAHRIFTVENGKTLTLKNLTLKNGKPLVDISGGAILVRAGCTADLFDCIIESCKTGINGNGGAMSILGTANLTRCTVKKCEAEKNGGGLYVYGYGSKLILDNSIIGGSEAGDGNKAVNGIGGGIFIENSGLFTMNSGEISGNTGKKGGGVGIFGTNSSFEMTGGTIIGNSASYGEGGGVFVNGFFRIKGPVIVTLSTGDDANKAGKNDVYLLKFKVITLIGSLNGSSVVARITPKDYARTTQVLEGSSYVSSQYHKFKVTPKGTQQWYVDNNGKLKNY</sequence>
<dbReference type="SUPFAM" id="SSF51126">
    <property type="entry name" value="Pectin lyase-like"/>
    <property type="match status" value="1"/>
</dbReference>
<protein>
    <recommendedName>
        <fullName evidence="5">Polymorphic outer membrane protein</fullName>
    </recommendedName>
</protein>
<dbReference type="EMBL" id="AGDZ01000022">
    <property type="protein sequence ID" value="EMB24030.1"/>
    <property type="molecule type" value="Genomic_DNA"/>
</dbReference>
<evidence type="ECO:0000313" key="4">
    <source>
        <dbReference type="Proteomes" id="UP000016183"/>
    </source>
</evidence>